<dbReference type="RefSeq" id="WP_073035445.1">
    <property type="nucleotide sequence ID" value="NZ_BMLR01000009.1"/>
</dbReference>
<dbReference type="STRING" id="337701.SAMN05444398_108155"/>
<organism evidence="6 7">
    <name type="scientific">Roseovarius pacificus</name>
    <dbReference type="NCBI Taxonomy" id="337701"/>
    <lineage>
        <taxon>Bacteria</taxon>
        <taxon>Pseudomonadati</taxon>
        <taxon>Pseudomonadota</taxon>
        <taxon>Alphaproteobacteria</taxon>
        <taxon>Rhodobacterales</taxon>
        <taxon>Roseobacteraceae</taxon>
        <taxon>Roseovarius</taxon>
    </lineage>
</organism>
<keyword evidence="2" id="KW-0520">NAD</keyword>
<dbReference type="InterPro" id="IPR029154">
    <property type="entry name" value="HIBADH-like_NADP-bd"/>
</dbReference>
<dbReference type="Pfam" id="PF14833">
    <property type="entry name" value="NAD_binding_11"/>
    <property type="match status" value="1"/>
</dbReference>
<sequence length="294" mass="30846">MAQEIGLIGLGAMGAGMGRNILARAGGLHALANRNRAVIDSLVAAGAVEHASAADLARACDVVVLCLPNSDVVEQVVNEMLPVLRPGQIVIDTGTSALPSTLKLAQTLSDKDVLFAEAPLTGGAQQAEEGQLGALVGASTEVFASVAPVLDLFCSSVQHFGPVGAGAKAKFVNNYMVMGIAALVTEAFHTAAEEGLDWGKLYDVVTRGSASSGVLDRVIGNAKDGDFMGYVFSVENAAKDMRYIADMQEQQGHATPLSRAVHDLFQHAVEQGHGARRLSELLRPEIRTRLFAEE</sequence>
<dbReference type="GO" id="GO:0016491">
    <property type="term" value="F:oxidoreductase activity"/>
    <property type="evidence" value="ECO:0007669"/>
    <property type="project" value="UniProtKB-KW"/>
</dbReference>
<gene>
    <name evidence="6" type="ORF">SAMN05444398_108155</name>
</gene>
<dbReference type="PANTHER" id="PTHR43060">
    <property type="entry name" value="3-HYDROXYISOBUTYRATE DEHYDROGENASE-LIKE 1, MITOCHONDRIAL-RELATED"/>
    <property type="match status" value="1"/>
</dbReference>
<dbReference type="InterPro" id="IPR015815">
    <property type="entry name" value="HIBADH-related"/>
</dbReference>
<reference evidence="6 7" key="1">
    <citation type="submission" date="2016-11" db="EMBL/GenBank/DDBJ databases">
        <authorList>
            <person name="Jaros S."/>
            <person name="Januszkiewicz K."/>
            <person name="Wedrychowicz H."/>
        </authorList>
    </citation>
    <scope>NUCLEOTIDE SEQUENCE [LARGE SCALE GENOMIC DNA]</scope>
    <source>
        <strain evidence="6 7">DSM 29589</strain>
    </source>
</reference>
<dbReference type="InterPro" id="IPR006115">
    <property type="entry name" value="6PGDH_NADP-bd"/>
</dbReference>
<evidence type="ECO:0000256" key="1">
    <source>
        <dbReference type="ARBA" id="ARBA00023002"/>
    </source>
</evidence>
<evidence type="ECO:0000313" key="6">
    <source>
        <dbReference type="EMBL" id="SHM01160.1"/>
    </source>
</evidence>
<feature type="domain" description="6-phosphogluconate dehydrogenase NADP-binding" evidence="4">
    <location>
        <begin position="4"/>
        <end position="159"/>
    </location>
</feature>
<dbReference type="SUPFAM" id="SSF48179">
    <property type="entry name" value="6-phosphogluconate dehydrogenase C-terminal domain-like"/>
    <property type="match status" value="1"/>
</dbReference>
<evidence type="ECO:0000259" key="5">
    <source>
        <dbReference type="Pfam" id="PF14833"/>
    </source>
</evidence>
<protein>
    <submittedName>
        <fullName evidence="6">3-hydroxyisobutyrate dehydrogenase</fullName>
    </submittedName>
</protein>
<feature type="active site" evidence="3">
    <location>
        <position position="170"/>
    </location>
</feature>
<evidence type="ECO:0000313" key="7">
    <source>
        <dbReference type="Proteomes" id="UP000183974"/>
    </source>
</evidence>
<evidence type="ECO:0000256" key="2">
    <source>
        <dbReference type="ARBA" id="ARBA00023027"/>
    </source>
</evidence>
<dbReference type="Gene3D" id="1.10.1040.10">
    <property type="entry name" value="N-(1-d-carboxylethyl)-l-norvaline Dehydrogenase, domain 2"/>
    <property type="match status" value="1"/>
</dbReference>
<dbReference type="GO" id="GO:0050661">
    <property type="term" value="F:NADP binding"/>
    <property type="evidence" value="ECO:0007669"/>
    <property type="project" value="InterPro"/>
</dbReference>
<dbReference type="EMBL" id="FRBR01000008">
    <property type="protein sequence ID" value="SHM01160.1"/>
    <property type="molecule type" value="Genomic_DNA"/>
</dbReference>
<keyword evidence="7" id="KW-1185">Reference proteome</keyword>
<dbReference type="Proteomes" id="UP000183974">
    <property type="component" value="Unassembled WGS sequence"/>
</dbReference>
<dbReference type="PANTHER" id="PTHR43060:SF15">
    <property type="entry name" value="3-HYDROXYISOBUTYRATE DEHYDROGENASE-LIKE 1, MITOCHONDRIAL-RELATED"/>
    <property type="match status" value="1"/>
</dbReference>
<evidence type="ECO:0000259" key="4">
    <source>
        <dbReference type="Pfam" id="PF03446"/>
    </source>
</evidence>
<dbReference type="OrthoDB" id="9812907at2"/>
<dbReference type="AlphaFoldDB" id="A0A1M7FAX2"/>
<dbReference type="InterPro" id="IPR008927">
    <property type="entry name" value="6-PGluconate_DH-like_C_sf"/>
</dbReference>
<dbReference type="Gene3D" id="3.40.50.720">
    <property type="entry name" value="NAD(P)-binding Rossmann-like Domain"/>
    <property type="match status" value="1"/>
</dbReference>
<keyword evidence="1" id="KW-0560">Oxidoreductase</keyword>
<name>A0A1M7FAX2_9RHOB</name>
<dbReference type="InterPro" id="IPR013328">
    <property type="entry name" value="6PGD_dom2"/>
</dbReference>
<dbReference type="InterPro" id="IPR036291">
    <property type="entry name" value="NAD(P)-bd_dom_sf"/>
</dbReference>
<accession>A0A1M7FAX2</accession>
<dbReference type="GO" id="GO:0051287">
    <property type="term" value="F:NAD binding"/>
    <property type="evidence" value="ECO:0007669"/>
    <property type="project" value="InterPro"/>
</dbReference>
<feature type="domain" description="3-hydroxyisobutyrate dehydrogenase-like NAD-binding" evidence="5">
    <location>
        <begin position="164"/>
        <end position="283"/>
    </location>
</feature>
<dbReference type="PIRSF" id="PIRSF000103">
    <property type="entry name" value="HIBADH"/>
    <property type="match status" value="1"/>
</dbReference>
<dbReference type="Pfam" id="PF03446">
    <property type="entry name" value="NAD_binding_2"/>
    <property type="match status" value="1"/>
</dbReference>
<evidence type="ECO:0000256" key="3">
    <source>
        <dbReference type="PIRSR" id="PIRSR000103-1"/>
    </source>
</evidence>
<dbReference type="SUPFAM" id="SSF51735">
    <property type="entry name" value="NAD(P)-binding Rossmann-fold domains"/>
    <property type="match status" value="1"/>
</dbReference>
<proteinExistence type="predicted"/>